<organism evidence="1 2">
    <name type="scientific">Herbiconiux gentiana</name>
    <dbReference type="NCBI Taxonomy" id="2970912"/>
    <lineage>
        <taxon>Bacteria</taxon>
        <taxon>Bacillati</taxon>
        <taxon>Actinomycetota</taxon>
        <taxon>Actinomycetes</taxon>
        <taxon>Micrococcales</taxon>
        <taxon>Microbacteriaceae</taxon>
        <taxon>Herbiconiux</taxon>
    </lineage>
</organism>
<gene>
    <name evidence="1" type="ORF">NVV95_15610</name>
</gene>
<dbReference type="EMBL" id="JANTEZ010000006">
    <property type="protein sequence ID" value="MCS5715971.1"/>
    <property type="molecule type" value="Genomic_DNA"/>
</dbReference>
<evidence type="ECO:0000313" key="2">
    <source>
        <dbReference type="Proteomes" id="UP001165580"/>
    </source>
</evidence>
<dbReference type="Proteomes" id="UP001165580">
    <property type="component" value="Unassembled WGS sequence"/>
</dbReference>
<evidence type="ECO:0000313" key="1">
    <source>
        <dbReference type="EMBL" id="MCS5715971.1"/>
    </source>
</evidence>
<name>A0ABT2GIN2_9MICO</name>
<keyword evidence="2" id="KW-1185">Reference proteome</keyword>
<accession>A0ABT2GIN2</accession>
<reference evidence="1" key="1">
    <citation type="submission" date="2022-08" db="EMBL/GenBank/DDBJ databases">
        <authorList>
            <person name="Deng Y."/>
            <person name="Han X.-F."/>
            <person name="Zhang Y.-Q."/>
        </authorList>
    </citation>
    <scope>NUCLEOTIDE SEQUENCE</scope>
    <source>
        <strain evidence="1">CPCC 205716</strain>
    </source>
</reference>
<proteinExistence type="predicted"/>
<sequence>MNDTSWTREALIARTDVAFALDHVRRPVTPERARLRLEYFDVISAVTGGRMSAAAATVRFEEMLDEI</sequence>
<dbReference type="RefSeq" id="WP_259487466.1">
    <property type="nucleotide sequence ID" value="NZ_JANTEZ010000006.1"/>
</dbReference>
<comment type="caution">
    <text evidence="1">The sequence shown here is derived from an EMBL/GenBank/DDBJ whole genome shotgun (WGS) entry which is preliminary data.</text>
</comment>
<protein>
    <submittedName>
        <fullName evidence="1">Uncharacterized protein</fullName>
    </submittedName>
</protein>